<evidence type="ECO:0000256" key="1">
    <source>
        <dbReference type="ARBA" id="ARBA00022649"/>
    </source>
</evidence>
<comment type="similarity">
    <text evidence="6">Belongs to the PINc/VapC protein family.</text>
</comment>
<dbReference type="InterPro" id="IPR029060">
    <property type="entry name" value="PIN-like_dom_sf"/>
</dbReference>
<feature type="domain" description="PIN" evidence="7">
    <location>
        <begin position="5"/>
        <end position="139"/>
    </location>
</feature>
<evidence type="ECO:0000256" key="6">
    <source>
        <dbReference type="HAMAP-Rule" id="MF_00265"/>
    </source>
</evidence>
<keyword evidence="1 6" id="KW-1277">Toxin-antitoxin system</keyword>
<sequence>MILIADTSALLAALTPKHEAHQGARDALNRAALTVVSPLVMTELDHMIRRDAKNTHQQRGAKQFGATQSRKVLEWITGETARLRMAVPAANADTIRQAVTIMNLHQHLALDLADAVSVALASEYDTDAVLTLDREDFRALRPLSGHTAFRLLPEDL</sequence>
<evidence type="ECO:0000256" key="4">
    <source>
        <dbReference type="ARBA" id="ARBA00022801"/>
    </source>
</evidence>
<reference evidence="8 9" key="1">
    <citation type="submission" date="2017-09" db="EMBL/GenBank/DDBJ databases">
        <authorList>
            <person name="Lee N."/>
            <person name="Cho B.-K."/>
        </authorList>
    </citation>
    <scope>NUCLEOTIDE SEQUENCE [LARGE SCALE GENOMIC DNA]</scope>
    <source>
        <strain evidence="8 9">ATCC 12853</strain>
    </source>
</reference>
<dbReference type="OrthoDB" id="5184258at2"/>
<keyword evidence="9" id="KW-1185">Reference proteome</keyword>
<dbReference type="Proteomes" id="UP000325529">
    <property type="component" value="Chromosome"/>
</dbReference>
<protein>
    <recommendedName>
        <fullName evidence="6">Ribonuclease VapC</fullName>
        <shortName evidence="6">RNase VapC</shortName>
        <ecNumber evidence="6">3.1.-.-</ecNumber>
    </recommendedName>
    <alternativeName>
        <fullName evidence="6">Toxin VapC</fullName>
    </alternativeName>
</protein>
<dbReference type="InterPro" id="IPR002716">
    <property type="entry name" value="PIN_dom"/>
</dbReference>
<dbReference type="AlphaFoldDB" id="A0A5J6GFP4"/>
<proteinExistence type="inferred from homology"/>
<name>A0A5J6GFP4_STRKN</name>
<dbReference type="Gene3D" id="3.40.50.1010">
    <property type="entry name" value="5'-nuclease"/>
    <property type="match status" value="1"/>
</dbReference>
<dbReference type="GO" id="GO:0016787">
    <property type="term" value="F:hydrolase activity"/>
    <property type="evidence" value="ECO:0007669"/>
    <property type="project" value="UniProtKB-KW"/>
</dbReference>
<evidence type="ECO:0000259" key="7">
    <source>
        <dbReference type="Pfam" id="PF01850"/>
    </source>
</evidence>
<evidence type="ECO:0000256" key="5">
    <source>
        <dbReference type="ARBA" id="ARBA00022842"/>
    </source>
</evidence>
<dbReference type="GO" id="GO:0090729">
    <property type="term" value="F:toxin activity"/>
    <property type="evidence" value="ECO:0007669"/>
    <property type="project" value="UniProtKB-KW"/>
</dbReference>
<keyword evidence="3 6" id="KW-0479">Metal-binding</keyword>
<feature type="binding site" evidence="6">
    <location>
        <position position="6"/>
    </location>
    <ligand>
        <name>Mg(2+)</name>
        <dbReference type="ChEBI" id="CHEBI:18420"/>
    </ligand>
</feature>
<dbReference type="EMBL" id="CP023699">
    <property type="protein sequence ID" value="QEU93374.1"/>
    <property type="molecule type" value="Genomic_DNA"/>
</dbReference>
<dbReference type="SUPFAM" id="SSF88723">
    <property type="entry name" value="PIN domain-like"/>
    <property type="match status" value="1"/>
</dbReference>
<keyword evidence="6" id="KW-0800">Toxin</keyword>
<keyword evidence="2 6" id="KW-0540">Nuclease</keyword>
<evidence type="ECO:0000313" key="9">
    <source>
        <dbReference type="Proteomes" id="UP000325529"/>
    </source>
</evidence>
<dbReference type="RefSeq" id="WP_055548920.1">
    <property type="nucleotide sequence ID" value="NZ_CP023699.1"/>
</dbReference>
<dbReference type="GO" id="GO:0000287">
    <property type="term" value="F:magnesium ion binding"/>
    <property type="evidence" value="ECO:0007669"/>
    <property type="project" value="UniProtKB-UniRule"/>
</dbReference>
<dbReference type="EC" id="3.1.-.-" evidence="6"/>
<gene>
    <name evidence="6" type="primary">vapC</name>
    <name evidence="8" type="ORF">CP970_22840</name>
</gene>
<feature type="binding site" evidence="6">
    <location>
        <position position="114"/>
    </location>
    <ligand>
        <name>Mg(2+)</name>
        <dbReference type="ChEBI" id="CHEBI:18420"/>
    </ligand>
</feature>
<dbReference type="HAMAP" id="MF_00265">
    <property type="entry name" value="VapC_Nob1"/>
    <property type="match status" value="1"/>
</dbReference>
<evidence type="ECO:0000256" key="3">
    <source>
        <dbReference type="ARBA" id="ARBA00022723"/>
    </source>
</evidence>
<organism evidence="8 9">
    <name type="scientific">Streptomyces kanamyceticus</name>
    <dbReference type="NCBI Taxonomy" id="1967"/>
    <lineage>
        <taxon>Bacteria</taxon>
        <taxon>Bacillati</taxon>
        <taxon>Actinomycetota</taxon>
        <taxon>Actinomycetes</taxon>
        <taxon>Kitasatosporales</taxon>
        <taxon>Streptomycetaceae</taxon>
        <taxon>Streptomyces</taxon>
    </lineage>
</organism>
<evidence type="ECO:0000256" key="2">
    <source>
        <dbReference type="ARBA" id="ARBA00022722"/>
    </source>
</evidence>
<comment type="function">
    <text evidence="6">Toxic component of a toxin-antitoxin (TA) system. An RNase.</text>
</comment>
<keyword evidence="4 6" id="KW-0378">Hydrolase</keyword>
<comment type="cofactor">
    <cofactor evidence="6">
        <name>Mg(2+)</name>
        <dbReference type="ChEBI" id="CHEBI:18420"/>
    </cofactor>
</comment>
<dbReference type="InterPro" id="IPR022907">
    <property type="entry name" value="VapC_family"/>
</dbReference>
<dbReference type="Pfam" id="PF01850">
    <property type="entry name" value="PIN"/>
    <property type="match status" value="1"/>
</dbReference>
<dbReference type="KEGG" id="ska:CP970_22840"/>
<accession>A0A5J6GFP4</accession>
<keyword evidence="5 6" id="KW-0460">Magnesium</keyword>
<evidence type="ECO:0000313" key="8">
    <source>
        <dbReference type="EMBL" id="QEU93374.1"/>
    </source>
</evidence>
<dbReference type="GO" id="GO:0004540">
    <property type="term" value="F:RNA nuclease activity"/>
    <property type="evidence" value="ECO:0007669"/>
    <property type="project" value="InterPro"/>
</dbReference>